<keyword evidence="1" id="KW-0472">Membrane</keyword>
<proteinExistence type="predicted"/>
<evidence type="ECO:0000256" key="1">
    <source>
        <dbReference type="SAM" id="Phobius"/>
    </source>
</evidence>
<feature type="transmembrane region" description="Helical" evidence="1">
    <location>
        <begin position="12"/>
        <end position="29"/>
    </location>
</feature>
<protein>
    <recommendedName>
        <fullName evidence="2">DUF218 domain-containing protein</fullName>
    </recommendedName>
</protein>
<dbReference type="RefSeq" id="WP_119977564.1">
    <property type="nucleotide sequence ID" value="NZ_BPFB01000046.1"/>
</dbReference>
<dbReference type="InterPro" id="IPR051599">
    <property type="entry name" value="Cell_Envelope_Assoc"/>
</dbReference>
<dbReference type="Proteomes" id="UP000761574">
    <property type="component" value="Unassembled WGS sequence"/>
</dbReference>
<accession>A0ABQ4PNT7</accession>
<sequence length="248" mass="27206">MFWIKKIISQLLMPVPLTLILLLIAIMILRRRKLVKSLMVSACLLLLFCSSQWGSYWMASSLESQYAVNNQAMGAGCVVMVLGSAHDSTINASATQQLSATALARLTEGVRQLTLGPNCQLVVSGWRGGDEVAQAQVMAQAAIELGVDAARIIRLPLAKDTLEEAQHLQWEIGNVPFRLVTSATHLPRAMQIFTQAGTQPQPAPANFIARRGYVWQFDAKNLLISQRAIHEYLGLLWLKIKSAVAGDV</sequence>
<evidence type="ECO:0000313" key="3">
    <source>
        <dbReference type="EMBL" id="GIU50200.1"/>
    </source>
</evidence>
<dbReference type="PANTHER" id="PTHR30336:SF4">
    <property type="entry name" value="ENVELOPE BIOGENESIS FACTOR ELYC"/>
    <property type="match status" value="1"/>
</dbReference>
<reference evidence="3 4" key="1">
    <citation type="submission" date="2021-05" db="EMBL/GenBank/DDBJ databases">
        <title>Molecular characterization for Shewanella algae harboring chromosomal blaOXA-55-like strains isolated from clinical and environment sample.</title>
        <authorList>
            <person name="Ohama Y."/>
            <person name="Aoki K."/>
            <person name="Harada S."/>
            <person name="Moriya K."/>
            <person name="Ishii Y."/>
            <person name="Tateda K."/>
        </authorList>
    </citation>
    <scope>NUCLEOTIDE SEQUENCE [LARGE SCALE GENOMIC DNA]</scope>
    <source>
        <strain evidence="3 4">LMG 23746</strain>
    </source>
</reference>
<dbReference type="CDD" id="cd06259">
    <property type="entry name" value="YdcF-like"/>
    <property type="match status" value="1"/>
</dbReference>
<organism evidence="3 4">
    <name type="scientific">Shewanella algidipiscicola</name>
    <dbReference type="NCBI Taxonomy" id="614070"/>
    <lineage>
        <taxon>Bacteria</taxon>
        <taxon>Pseudomonadati</taxon>
        <taxon>Pseudomonadota</taxon>
        <taxon>Gammaproteobacteria</taxon>
        <taxon>Alteromonadales</taxon>
        <taxon>Shewanellaceae</taxon>
        <taxon>Shewanella</taxon>
    </lineage>
</organism>
<dbReference type="PANTHER" id="PTHR30336">
    <property type="entry name" value="INNER MEMBRANE PROTEIN, PROBABLE PERMEASE"/>
    <property type="match status" value="1"/>
</dbReference>
<keyword evidence="4" id="KW-1185">Reference proteome</keyword>
<keyword evidence="1" id="KW-1133">Transmembrane helix</keyword>
<name>A0ABQ4PNT7_9GAMM</name>
<dbReference type="InterPro" id="IPR003848">
    <property type="entry name" value="DUF218"/>
</dbReference>
<dbReference type="EMBL" id="BPFB01000046">
    <property type="protein sequence ID" value="GIU50200.1"/>
    <property type="molecule type" value="Genomic_DNA"/>
</dbReference>
<keyword evidence="1" id="KW-0812">Transmembrane</keyword>
<feature type="domain" description="DUF218" evidence="2">
    <location>
        <begin position="78"/>
        <end position="234"/>
    </location>
</feature>
<dbReference type="Pfam" id="PF02698">
    <property type="entry name" value="DUF218"/>
    <property type="match status" value="1"/>
</dbReference>
<comment type="caution">
    <text evidence="3">The sequence shown here is derived from an EMBL/GenBank/DDBJ whole genome shotgun (WGS) entry which is preliminary data.</text>
</comment>
<evidence type="ECO:0000259" key="2">
    <source>
        <dbReference type="Pfam" id="PF02698"/>
    </source>
</evidence>
<evidence type="ECO:0000313" key="4">
    <source>
        <dbReference type="Proteomes" id="UP000761574"/>
    </source>
</evidence>
<gene>
    <name evidence="3" type="ORF">TUM4630_30600</name>
</gene>